<evidence type="ECO:0000256" key="2">
    <source>
        <dbReference type="ARBA" id="ARBA00022691"/>
    </source>
</evidence>
<dbReference type="SFLD" id="SFLDG01101">
    <property type="entry name" value="Uncharacterised_Radical_SAM_Su"/>
    <property type="match status" value="1"/>
</dbReference>
<dbReference type="EnsemblBacteria" id="AAR39336">
    <property type="protein sequence ID" value="AAR39336"/>
    <property type="gene ID" value="NEQ494"/>
</dbReference>
<dbReference type="Proteomes" id="UP000000578">
    <property type="component" value="Chromosome"/>
</dbReference>
<keyword evidence="1" id="KW-0004">4Fe-4S</keyword>
<evidence type="ECO:0000256" key="4">
    <source>
        <dbReference type="ARBA" id="ARBA00023004"/>
    </source>
</evidence>
<evidence type="ECO:0000313" key="9">
    <source>
        <dbReference type="Proteomes" id="UP000000578"/>
    </source>
</evidence>
<dbReference type="STRING" id="228908.NEQ494"/>
<accession>Q74M57</accession>
<keyword evidence="9" id="KW-1185">Reference proteome</keyword>
<dbReference type="EMBL" id="AE017199">
    <property type="protein sequence ID" value="AAR39336.1"/>
    <property type="molecule type" value="Genomic_DNA"/>
</dbReference>
<dbReference type="PATRIC" id="fig|228908.8.peg.511"/>
<evidence type="ECO:0000256" key="5">
    <source>
        <dbReference type="ARBA" id="ARBA00023014"/>
    </source>
</evidence>
<dbReference type="HOGENOM" id="CLU_044176_1_0_2"/>
<dbReference type="SMART" id="SM00729">
    <property type="entry name" value="Elp3"/>
    <property type="match status" value="1"/>
</dbReference>
<sequence length="349" mass="39915">MRKADLAKGNTCLACARKCKLFEGAVGFCGVRKNINNTIYVLNYGRFVAFNIDPIEKKPLYHFYPGNVAFSLGTTGCSWACKYCINYDISQRRQIVGTYISPEELLDIVLNYSQKLNAEPIVTFTYNEPSIYAEYAYDFAKIAKKHGVKITWVSNGYLTDEAIEYAAKFLDAITIDIKGNANNDFARKYILIPDYEPVLHAIEEFYKKGIHLEITDLIVPKVGDNIDDARKLAKFIYDVMGEDSNIHFLRFHPMYKMKDLPPTDVKILEKHAEVAKEEGIKYVYIGNVPGHKLENTYCPKCGKPVIKRFGFKVYEIHLTKDNRCEYCGYKLPIKGNARKSIIDYPIPLL</sequence>
<feature type="binding site" evidence="6">
    <location>
        <position position="84"/>
    </location>
    <ligand>
        <name>[4Fe-4S] cluster</name>
        <dbReference type="ChEBI" id="CHEBI:49883"/>
        <note>4Fe-4S-S-AdoMet</note>
    </ligand>
</feature>
<dbReference type="SFLD" id="SFLDS00029">
    <property type="entry name" value="Radical_SAM"/>
    <property type="match status" value="1"/>
</dbReference>
<gene>
    <name evidence="8" type="ordered locus">NEQ494</name>
</gene>
<dbReference type="GO" id="GO:0051539">
    <property type="term" value="F:4 iron, 4 sulfur cluster binding"/>
    <property type="evidence" value="ECO:0007669"/>
    <property type="project" value="UniProtKB-KW"/>
</dbReference>
<evidence type="ECO:0000313" key="8">
    <source>
        <dbReference type="EMBL" id="AAR39336.1"/>
    </source>
</evidence>
<proteinExistence type="predicted"/>
<dbReference type="PANTHER" id="PTHR30352:SF5">
    <property type="entry name" value="PYRUVATE FORMATE-LYASE 1-ACTIVATING ENZYME"/>
    <property type="match status" value="1"/>
</dbReference>
<feature type="binding site" evidence="6">
    <location>
        <position position="77"/>
    </location>
    <ligand>
        <name>[4Fe-4S] cluster</name>
        <dbReference type="ChEBI" id="CHEBI:49883"/>
        <note>4Fe-4S-S-AdoMet</note>
    </ligand>
</feature>
<dbReference type="KEGG" id="neq:NEQ494"/>
<keyword evidence="3 6" id="KW-0479">Metal-binding</keyword>
<dbReference type="InterPro" id="IPR027596">
    <property type="entry name" value="AmmeMemoSam_rS"/>
</dbReference>
<dbReference type="InterPro" id="IPR034457">
    <property type="entry name" value="Organic_radical-activating"/>
</dbReference>
<dbReference type="GO" id="GO:0046872">
    <property type="term" value="F:metal ion binding"/>
    <property type="evidence" value="ECO:0007669"/>
    <property type="project" value="UniProtKB-KW"/>
</dbReference>
<dbReference type="InterPro" id="IPR058240">
    <property type="entry name" value="rSAM_sf"/>
</dbReference>
<evidence type="ECO:0000256" key="1">
    <source>
        <dbReference type="ARBA" id="ARBA00022485"/>
    </source>
</evidence>
<dbReference type="PANTHER" id="PTHR30352">
    <property type="entry name" value="PYRUVATE FORMATE-LYASE-ACTIVATING ENZYME"/>
    <property type="match status" value="1"/>
</dbReference>
<keyword evidence="5 6" id="KW-0411">Iron-sulfur</keyword>
<comment type="cofactor">
    <cofactor evidence="6">
        <name>[4Fe-4S] cluster</name>
        <dbReference type="ChEBI" id="CHEBI:49883"/>
    </cofactor>
    <text evidence="6">Binds 1 [4Fe-4S] cluster. The cluster is coordinated with 3 cysteines and an exchangeable S-adenosyl-L-methionine.</text>
</comment>
<evidence type="ECO:0000259" key="7">
    <source>
        <dbReference type="PROSITE" id="PS51918"/>
    </source>
</evidence>
<keyword evidence="2 6" id="KW-0949">S-adenosyl-L-methionine</keyword>
<keyword evidence="4 6" id="KW-0408">Iron</keyword>
<evidence type="ECO:0000256" key="6">
    <source>
        <dbReference type="PIRSR" id="PIRSR004869-50"/>
    </source>
</evidence>
<dbReference type="SUPFAM" id="SSF102114">
    <property type="entry name" value="Radical SAM enzymes"/>
    <property type="match status" value="1"/>
</dbReference>
<dbReference type="InterPro" id="IPR006638">
    <property type="entry name" value="Elp3/MiaA/NifB-like_rSAM"/>
</dbReference>
<dbReference type="InterPro" id="IPR016431">
    <property type="entry name" value="Pyrv-formate_lyase-activ_prd"/>
</dbReference>
<feature type="binding site" evidence="6">
    <location>
        <position position="81"/>
    </location>
    <ligand>
        <name>[4Fe-4S] cluster</name>
        <dbReference type="ChEBI" id="CHEBI:49883"/>
        <note>4Fe-4S-S-AdoMet</note>
    </ligand>
</feature>
<dbReference type="PROSITE" id="PS51918">
    <property type="entry name" value="RADICAL_SAM"/>
    <property type="match status" value="1"/>
</dbReference>
<evidence type="ECO:0000256" key="3">
    <source>
        <dbReference type="ARBA" id="ARBA00022723"/>
    </source>
</evidence>
<dbReference type="PIRSF" id="PIRSF004869">
    <property type="entry name" value="PflX_prd"/>
    <property type="match status" value="1"/>
</dbReference>
<dbReference type="Gene3D" id="3.20.20.70">
    <property type="entry name" value="Aldolase class I"/>
    <property type="match status" value="1"/>
</dbReference>
<name>Q74M57_NANEQ</name>
<dbReference type="InterPro" id="IPR007197">
    <property type="entry name" value="rSAM"/>
</dbReference>
<dbReference type="AlphaFoldDB" id="Q74M57"/>
<dbReference type="NCBIfam" id="TIGR04337">
    <property type="entry name" value="AmmeMemoSam_rS"/>
    <property type="match status" value="1"/>
</dbReference>
<protein>
    <submittedName>
        <fullName evidence="8">NEQ494</fullName>
    </submittedName>
</protein>
<dbReference type="CDD" id="cd01335">
    <property type="entry name" value="Radical_SAM"/>
    <property type="match status" value="1"/>
</dbReference>
<reference evidence="8 9" key="1">
    <citation type="journal article" date="2003" name="Proc. Natl. Acad. Sci. U.S.A.">
        <title>The genome of Nanoarchaeum equitans: insights into early archaeal evolution and derived parasitism.</title>
        <authorList>
            <person name="Waters E."/>
            <person name="Hohn M.J."/>
            <person name="Ahel I."/>
            <person name="Graham D.E."/>
            <person name="Adams M.D."/>
            <person name="Barnstead M."/>
            <person name="Beeson K.Y."/>
            <person name="Bibbs L."/>
            <person name="Bolanos R."/>
            <person name="Keller M."/>
            <person name="Kretz K."/>
            <person name="Lin X."/>
            <person name="Mathur E."/>
            <person name="Ni J."/>
            <person name="Podar M."/>
            <person name="Richardson T."/>
            <person name="Sutton G.G."/>
            <person name="Simon M."/>
            <person name="Soll D."/>
            <person name="Stetter K.O."/>
            <person name="Short J.M."/>
            <person name="Noordewier M."/>
        </authorList>
    </citation>
    <scope>NUCLEOTIDE SEQUENCE [LARGE SCALE GENOMIC DNA]</scope>
    <source>
        <strain evidence="8 9">Kin4-M</strain>
    </source>
</reference>
<feature type="domain" description="Radical SAM core" evidence="7">
    <location>
        <begin position="62"/>
        <end position="283"/>
    </location>
</feature>
<organism evidence="8 9">
    <name type="scientific">Nanoarchaeum equitans (strain Kin4-M)</name>
    <dbReference type="NCBI Taxonomy" id="228908"/>
    <lineage>
        <taxon>Archaea</taxon>
        <taxon>Nanobdellota</taxon>
        <taxon>Candidatus Nanoarchaeia</taxon>
        <taxon>Nanoarchaeales</taxon>
        <taxon>Nanoarchaeaceae</taxon>
        <taxon>Nanoarchaeum</taxon>
    </lineage>
</organism>
<dbReference type="Pfam" id="PF04055">
    <property type="entry name" value="Radical_SAM"/>
    <property type="match status" value="1"/>
</dbReference>
<dbReference type="InterPro" id="IPR013785">
    <property type="entry name" value="Aldolase_TIM"/>
</dbReference>
<dbReference type="GO" id="GO:0003824">
    <property type="term" value="F:catalytic activity"/>
    <property type="evidence" value="ECO:0007669"/>
    <property type="project" value="InterPro"/>
</dbReference>
<dbReference type="BioCyc" id="NEQU228908:GJB6-525-MONOMER"/>